<dbReference type="InParanoid" id="A0A316VL83"/>
<dbReference type="GO" id="GO:0005524">
    <property type="term" value="F:ATP binding"/>
    <property type="evidence" value="ECO:0007669"/>
    <property type="project" value="UniProtKB-KW"/>
</dbReference>
<evidence type="ECO:0000313" key="10">
    <source>
        <dbReference type="EMBL" id="PWN38277.1"/>
    </source>
</evidence>
<dbReference type="AlphaFoldDB" id="A0A316VL83"/>
<keyword evidence="11" id="KW-1185">Reference proteome</keyword>
<dbReference type="SUPFAM" id="SSF54919">
    <property type="entry name" value="Nucleoside diphosphate kinase, NDK"/>
    <property type="match status" value="1"/>
</dbReference>
<sequence>MKVQNSFGRTRVTVDRLEGEEADDTNNQAFMSAIASATKSNPHARWQMTLGLIKPTICSYQPDVSTILKRIKKTNPDVHIVRQKRLFWKTEDAEQFYAEHKGKFYYDRLIAGMTSGPSIALALAGPNVIQDWRAMLGPTKAYKAKWEQPDCLRAIYGLGDTRNGFHGSDSTSSATRELGQVFEGFAFEAWLADQQSPSLRTEDA</sequence>
<dbReference type="GO" id="GO:0004550">
    <property type="term" value="F:nucleoside diphosphate kinase activity"/>
    <property type="evidence" value="ECO:0007669"/>
    <property type="project" value="InterPro"/>
</dbReference>
<dbReference type="PANTHER" id="PTHR46161">
    <property type="entry name" value="NUCLEOSIDE DIPHOSPHATE KINASE"/>
    <property type="match status" value="1"/>
</dbReference>
<evidence type="ECO:0000256" key="1">
    <source>
        <dbReference type="ARBA" id="ARBA00008142"/>
    </source>
</evidence>
<evidence type="ECO:0000256" key="7">
    <source>
        <dbReference type="PROSITE-ProRule" id="PRU00706"/>
    </source>
</evidence>
<evidence type="ECO:0000313" key="11">
    <source>
        <dbReference type="Proteomes" id="UP000245771"/>
    </source>
</evidence>
<feature type="domain" description="Nucleoside diphosphate kinase-like" evidence="9">
    <location>
        <begin position="46"/>
        <end position="189"/>
    </location>
</feature>
<comment type="similarity">
    <text evidence="1 7 8">Belongs to the NDK family.</text>
</comment>
<dbReference type="InterPro" id="IPR036850">
    <property type="entry name" value="NDK-like_dom_sf"/>
</dbReference>
<dbReference type="Pfam" id="PF00334">
    <property type="entry name" value="NDK"/>
    <property type="match status" value="1"/>
</dbReference>
<dbReference type="GeneID" id="37019392"/>
<dbReference type="GO" id="GO:0006183">
    <property type="term" value="P:GTP biosynthetic process"/>
    <property type="evidence" value="ECO:0007669"/>
    <property type="project" value="InterPro"/>
</dbReference>
<accession>A0A316VL83</accession>
<protein>
    <recommendedName>
        <fullName evidence="2">Nucleoside diphosphate kinase</fullName>
    </recommendedName>
</protein>
<dbReference type="GO" id="GO:0006241">
    <property type="term" value="P:CTP biosynthetic process"/>
    <property type="evidence" value="ECO:0007669"/>
    <property type="project" value="InterPro"/>
</dbReference>
<evidence type="ECO:0000256" key="6">
    <source>
        <dbReference type="ARBA" id="ARBA00022840"/>
    </source>
</evidence>
<keyword evidence="3" id="KW-0808">Transferase</keyword>
<dbReference type="PROSITE" id="PS51374">
    <property type="entry name" value="NDPK_LIKE"/>
    <property type="match status" value="1"/>
</dbReference>
<evidence type="ECO:0000259" key="9">
    <source>
        <dbReference type="SMART" id="SM00562"/>
    </source>
</evidence>
<reference evidence="10 11" key="1">
    <citation type="journal article" date="2018" name="Mol. Biol. Evol.">
        <title>Broad Genomic Sampling Reveals a Smut Pathogenic Ancestry of the Fungal Clade Ustilaginomycotina.</title>
        <authorList>
            <person name="Kijpornyongpan T."/>
            <person name="Mondo S.J."/>
            <person name="Barry K."/>
            <person name="Sandor L."/>
            <person name="Lee J."/>
            <person name="Lipzen A."/>
            <person name="Pangilinan J."/>
            <person name="LaButti K."/>
            <person name="Hainaut M."/>
            <person name="Henrissat B."/>
            <person name="Grigoriev I.V."/>
            <person name="Spatafora J.W."/>
            <person name="Aime M.C."/>
        </authorList>
    </citation>
    <scope>NUCLEOTIDE SEQUENCE [LARGE SCALE GENOMIC DNA]</scope>
    <source>
        <strain evidence="10 11">MCA 3882</strain>
    </source>
</reference>
<evidence type="ECO:0000256" key="2">
    <source>
        <dbReference type="ARBA" id="ARBA00017632"/>
    </source>
</evidence>
<dbReference type="PANTHER" id="PTHR46161:SF3">
    <property type="entry name" value="NUCLEOSIDE DIPHOSPHATE KINASE DDB_G0292928-RELATED"/>
    <property type="match status" value="1"/>
</dbReference>
<name>A0A316VL83_9BASI</name>
<gene>
    <name evidence="10" type="ORF">FA14DRAFT_153605</name>
</gene>
<dbReference type="SMART" id="SM00562">
    <property type="entry name" value="NDK"/>
    <property type="match status" value="1"/>
</dbReference>
<dbReference type="OrthoDB" id="2162449at2759"/>
<dbReference type="InterPro" id="IPR034907">
    <property type="entry name" value="NDK-like_dom"/>
</dbReference>
<keyword evidence="6" id="KW-0067">ATP-binding</keyword>
<dbReference type="GO" id="GO:0006228">
    <property type="term" value="P:UTP biosynthetic process"/>
    <property type="evidence" value="ECO:0007669"/>
    <property type="project" value="InterPro"/>
</dbReference>
<evidence type="ECO:0000256" key="4">
    <source>
        <dbReference type="ARBA" id="ARBA00022741"/>
    </source>
</evidence>
<keyword evidence="5 10" id="KW-0418">Kinase</keyword>
<dbReference type="RefSeq" id="XP_025358579.1">
    <property type="nucleotide sequence ID" value="XM_025497611.1"/>
</dbReference>
<comment type="caution">
    <text evidence="7">Lacks conserved residue(s) required for the propagation of feature annotation.</text>
</comment>
<dbReference type="Proteomes" id="UP000245771">
    <property type="component" value="Unassembled WGS sequence"/>
</dbReference>
<dbReference type="STRING" id="1280837.A0A316VL83"/>
<evidence type="ECO:0000256" key="5">
    <source>
        <dbReference type="ARBA" id="ARBA00022777"/>
    </source>
</evidence>
<organism evidence="10 11">
    <name type="scientific">Meira miltonrushii</name>
    <dbReference type="NCBI Taxonomy" id="1280837"/>
    <lineage>
        <taxon>Eukaryota</taxon>
        <taxon>Fungi</taxon>
        <taxon>Dikarya</taxon>
        <taxon>Basidiomycota</taxon>
        <taxon>Ustilaginomycotina</taxon>
        <taxon>Exobasidiomycetes</taxon>
        <taxon>Exobasidiales</taxon>
        <taxon>Brachybasidiaceae</taxon>
        <taxon>Meira</taxon>
    </lineage>
</organism>
<dbReference type="Gene3D" id="3.30.70.141">
    <property type="entry name" value="Nucleoside diphosphate kinase-like domain"/>
    <property type="match status" value="1"/>
</dbReference>
<evidence type="ECO:0000256" key="3">
    <source>
        <dbReference type="ARBA" id="ARBA00022679"/>
    </source>
</evidence>
<evidence type="ECO:0000256" key="8">
    <source>
        <dbReference type="RuleBase" id="RU004011"/>
    </source>
</evidence>
<dbReference type="InterPro" id="IPR001564">
    <property type="entry name" value="Nucleoside_diP_kinase"/>
</dbReference>
<dbReference type="PRINTS" id="PR01243">
    <property type="entry name" value="NUCDPKINASE"/>
</dbReference>
<proteinExistence type="inferred from homology"/>
<dbReference type="EMBL" id="KZ819602">
    <property type="protein sequence ID" value="PWN38277.1"/>
    <property type="molecule type" value="Genomic_DNA"/>
</dbReference>
<keyword evidence="4" id="KW-0547">Nucleotide-binding</keyword>